<dbReference type="InterPro" id="IPR051789">
    <property type="entry name" value="Bact_Polyamine_Transport"/>
</dbReference>
<gene>
    <name evidence="13" type="primary">potC</name>
    <name evidence="13" type="ORF">MECH1_V1_0528</name>
</gene>
<evidence type="ECO:0000256" key="4">
    <source>
        <dbReference type="ARBA" id="ARBA00022475"/>
    </source>
</evidence>
<dbReference type="CDD" id="cd06261">
    <property type="entry name" value="TM_PBP2"/>
    <property type="match status" value="1"/>
</dbReference>
<keyword evidence="14" id="KW-1185">Reference proteome</keyword>
<dbReference type="Proteomes" id="UP001497493">
    <property type="component" value="Chromosome"/>
</dbReference>
<keyword evidence="5" id="KW-0997">Cell inner membrane</keyword>
<reference evidence="13 14" key="1">
    <citation type="submission" date="2024-04" db="EMBL/GenBank/DDBJ databases">
        <authorList>
            <person name="Cremers G."/>
        </authorList>
    </citation>
    <scope>NUCLEOTIDE SEQUENCE [LARGE SCALE GENOMIC DNA]</scope>
    <source>
        <strain evidence="13">MeCH1-AG</strain>
    </source>
</reference>
<protein>
    <recommendedName>
        <fullName evidence="10">Spermidine/putrescine transport system permease protein PotC</fullName>
    </recommendedName>
</protein>
<keyword evidence="7 11" id="KW-1133">Transmembrane helix</keyword>
<dbReference type="RefSeq" id="WP_348758880.1">
    <property type="nucleotide sequence ID" value="NZ_OZ026884.1"/>
</dbReference>
<accession>A0ABM9NFD4</accession>
<keyword evidence="4" id="KW-1003">Cell membrane</keyword>
<evidence type="ECO:0000313" key="14">
    <source>
        <dbReference type="Proteomes" id="UP001497493"/>
    </source>
</evidence>
<evidence type="ECO:0000259" key="12">
    <source>
        <dbReference type="PROSITE" id="PS50928"/>
    </source>
</evidence>
<dbReference type="EMBL" id="OZ026884">
    <property type="protein sequence ID" value="CAL1239304.1"/>
    <property type="molecule type" value="Genomic_DNA"/>
</dbReference>
<organism evidence="13 14">
    <name type="scientific">Candidatus Methylocalor cossyra</name>
    <dbReference type="NCBI Taxonomy" id="3108543"/>
    <lineage>
        <taxon>Bacteria</taxon>
        <taxon>Pseudomonadati</taxon>
        <taxon>Pseudomonadota</taxon>
        <taxon>Gammaproteobacteria</taxon>
        <taxon>Methylococcales</taxon>
        <taxon>Methylococcaceae</taxon>
        <taxon>Candidatus Methylocalor</taxon>
    </lineage>
</organism>
<dbReference type="Gene3D" id="1.10.3720.10">
    <property type="entry name" value="MetI-like"/>
    <property type="match status" value="1"/>
</dbReference>
<dbReference type="PANTHER" id="PTHR43848:SF5">
    <property type="entry name" value="SPERMIDINE_PUTRESCINE TRANSPORT SYSTEM PERMEASE PROTEIN POTC"/>
    <property type="match status" value="1"/>
</dbReference>
<keyword evidence="3 11" id="KW-0813">Transport</keyword>
<feature type="domain" description="ABC transmembrane type-1" evidence="12">
    <location>
        <begin position="58"/>
        <end position="246"/>
    </location>
</feature>
<evidence type="ECO:0000313" key="13">
    <source>
        <dbReference type="EMBL" id="CAL1239304.1"/>
    </source>
</evidence>
<proteinExistence type="inferred from homology"/>
<dbReference type="NCBIfam" id="NF007047">
    <property type="entry name" value="PRK09500.1"/>
    <property type="match status" value="1"/>
</dbReference>
<evidence type="ECO:0000256" key="7">
    <source>
        <dbReference type="ARBA" id="ARBA00022989"/>
    </source>
</evidence>
<evidence type="ECO:0000256" key="3">
    <source>
        <dbReference type="ARBA" id="ARBA00022448"/>
    </source>
</evidence>
<feature type="transmembrane region" description="Helical" evidence="11">
    <location>
        <begin position="62"/>
        <end position="84"/>
    </location>
</feature>
<dbReference type="SUPFAM" id="SSF161098">
    <property type="entry name" value="MetI-like"/>
    <property type="match status" value="1"/>
</dbReference>
<comment type="similarity">
    <text evidence="2">Belongs to the binding-protein-dependent transport system permease family. CysTW subfamily.</text>
</comment>
<dbReference type="InterPro" id="IPR035906">
    <property type="entry name" value="MetI-like_sf"/>
</dbReference>
<evidence type="ECO:0000256" key="11">
    <source>
        <dbReference type="RuleBase" id="RU363032"/>
    </source>
</evidence>
<evidence type="ECO:0000256" key="8">
    <source>
        <dbReference type="ARBA" id="ARBA00023136"/>
    </source>
</evidence>
<evidence type="ECO:0000256" key="1">
    <source>
        <dbReference type="ARBA" id="ARBA00004429"/>
    </source>
</evidence>
<evidence type="ECO:0000256" key="5">
    <source>
        <dbReference type="ARBA" id="ARBA00022519"/>
    </source>
</evidence>
<sequence length="255" mass="27854">MAKLKAVYLALLFGFLYLPMGALVANSFNASRYGIRWEGWTFDWYRRLAADADLVAAARNSLVVAVLAATLGTLIGTAGAIGLYRYRWRGRPLVQGLLLLGMMAPDIVLGVSLLVLFIVFRIPLGFWSLLLAHTSFCLPFVTVTVWSRLQNFDQRLIEAAQDLGAGEGAAIRHVVLPLSLPAIAAGWLMSLTLSLDDVVVSFFVTGPDFEVLPLRIYSMVRLGVKPEVNALATLLLALSLLLVATSQRLLGKGWH</sequence>
<comment type="subcellular location">
    <subcellularLocation>
        <location evidence="1">Cell inner membrane</location>
        <topology evidence="1">Multi-pass membrane protein</topology>
    </subcellularLocation>
    <subcellularLocation>
        <location evidence="11">Cell membrane</location>
        <topology evidence="11">Multi-pass membrane protein</topology>
    </subcellularLocation>
</comment>
<evidence type="ECO:0000256" key="6">
    <source>
        <dbReference type="ARBA" id="ARBA00022692"/>
    </source>
</evidence>
<evidence type="ECO:0000256" key="2">
    <source>
        <dbReference type="ARBA" id="ARBA00007069"/>
    </source>
</evidence>
<keyword evidence="8 11" id="KW-0472">Membrane</keyword>
<comment type="function">
    <text evidence="9">Required for the activity of the bacterial periplasmic transport system of putrescine and spermidine.</text>
</comment>
<evidence type="ECO:0000256" key="10">
    <source>
        <dbReference type="ARBA" id="ARBA00039580"/>
    </source>
</evidence>
<feature type="transmembrane region" description="Helical" evidence="11">
    <location>
        <begin position="96"/>
        <end position="120"/>
    </location>
</feature>
<dbReference type="InterPro" id="IPR000515">
    <property type="entry name" value="MetI-like"/>
</dbReference>
<feature type="transmembrane region" description="Helical" evidence="11">
    <location>
        <begin position="126"/>
        <end position="149"/>
    </location>
</feature>
<dbReference type="PROSITE" id="PS50928">
    <property type="entry name" value="ABC_TM1"/>
    <property type="match status" value="1"/>
</dbReference>
<feature type="transmembrane region" description="Helical" evidence="11">
    <location>
        <begin position="228"/>
        <end position="250"/>
    </location>
</feature>
<evidence type="ECO:0000256" key="9">
    <source>
        <dbReference type="ARBA" id="ARBA00037216"/>
    </source>
</evidence>
<name>A0ABM9NFD4_9GAMM</name>
<keyword evidence="6 11" id="KW-0812">Transmembrane</keyword>
<dbReference type="Pfam" id="PF00528">
    <property type="entry name" value="BPD_transp_1"/>
    <property type="match status" value="1"/>
</dbReference>
<dbReference type="PANTHER" id="PTHR43848">
    <property type="entry name" value="PUTRESCINE TRANSPORT SYSTEM PERMEASE PROTEIN POTI"/>
    <property type="match status" value="1"/>
</dbReference>